<dbReference type="Proteomes" id="UP000388056">
    <property type="component" value="Unassembled WGS sequence"/>
</dbReference>
<gene>
    <name evidence="1" type="ORF">NCTC10232_00999</name>
</gene>
<dbReference type="SUPFAM" id="SSF101478">
    <property type="entry name" value="ADP-ribosylglycohydrolase"/>
    <property type="match status" value="1"/>
</dbReference>
<keyword evidence="1" id="KW-0378">Hydrolase</keyword>
<accession>A0A4V0EJC8</accession>
<name>A0A4V0EJC8_STROR</name>
<evidence type="ECO:0000313" key="2">
    <source>
        <dbReference type="Proteomes" id="UP000388056"/>
    </source>
</evidence>
<protein>
    <submittedName>
        <fullName evidence="1">ADP-ribosylhydrolase</fullName>
    </submittedName>
</protein>
<dbReference type="RefSeq" id="WP_143989606.1">
    <property type="nucleotide sequence ID" value="NZ_CABEIU010000002.1"/>
</dbReference>
<organism evidence="1 2">
    <name type="scientific">Streptococcus oralis</name>
    <dbReference type="NCBI Taxonomy" id="1303"/>
    <lineage>
        <taxon>Bacteria</taxon>
        <taxon>Bacillati</taxon>
        <taxon>Bacillota</taxon>
        <taxon>Bacilli</taxon>
        <taxon>Lactobacillales</taxon>
        <taxon>Streptococcaceae</taxon>
        <taxon>Streptococcus</taxon>
    </lineage>
</organism>
<dbReference type="EMBL" id="CABEIU010000002">
    <property type="protein sequence ID" value="VTT08428.1"/>
    <property type="molecule type" value="Genomic_DNA"/>
</dbReference>
<sequence length="42" mass="4742">MLGAIVGDIVGSVYEWNNIKTKGFPLFRKDCFFTDDTVSSNR</sequence>
<evidence type="ECO:0000313" key="1">
    <source>
        <dbReference type="EMBL" id="VTT08428.1"/>
    </source>
</evidence>
<dbReference type="GO" id="GO:0016787">
    <property type="term" value="F:hydrolase activity"/>
    <property type="evidence" value="ECO:0007669"/>
    <property type="project" value="UniProtKB-KW"/>
</dbReference>
<dbReference type="AlphaFoldDB" id="A0A4V0EJC8"/>
<reference evidence="1 2" key="1">
    <citation type="submission" date="2019-05" db="EMBL/GenBank/DDBJ databases">
        <authorList>
            <consortium name="Pathogen Informatics"/>
        </authorList>
    </citation>
    <scope>NUCLEOTIDE SEQUENCE [LARGE SCALE GENOMIC DNA]</scope>
    <source>
        <strain evidence="1 2">NCTC10232</strain>
    </source>
</reference>
<proteinExistence type="predicted"/>
<dbReference type="InterPro" id="IPR036705">
    <property type="entry name" value="Ribosyl_crysJ1_sf"/>
</dbReference>